<evidence type="ECO:0000256" key="3">
    <source>
        <dbReference type="ARBA" id="ARBA00022692"/>
    </source>
</evidence>
<feature type="transmembrane region" description="Helical" evidence="7">
    <location>
        <begin position="186"/>
        <end position="209"/>
    </location>
</feature>
<feature type="compositionally biased region" description="Polar residues" evidence="6">
    <location>
        <begin position="116"/>
        <end position="126"/>
    </location>
</feature>
<dbReference type="EMBL" id="JAVFWL010000004">
    <property type="protein sequence ID" value="KAK6746764.1"/>
    <property type="molecule type" value="Genomic_DNA"/>
</dbReference>
<accession>A0ABR1D8C9</accession>
<dbReference type="Proteomes" id="UP001303046">
    <property type="component" value="Unassembled WGS sequence"/>
</dbReference>
<evidence type="ECO:0000256" key="2">
    <source>
        <dbReference type="ARBA" id="ARBA00006939"/>
    </source>
</evidence>
<evidence type="ECO:0008006" key="10">
    <source>
        <dbReference type="Google" id="ProtNLM"/>
    </source>
</evidence>
<evidence type="ECO:0000313" key="8">
    <source>
        <dbReference type="EMBL" id="KAK6746764.1"/>
    </source>
</evidence>
<keyword evidence="9" id="KW-1185">Reference proteome</keyword>
<keyword evidence="5 7" id="KW-0472">Membrane</keyword>
<evidence type="ECO:0000313" key="9">
    <source>
        <dbReference type="Proteomes" id="UP001303046"/>
    </source>
</evidence>
<dbReference type="InterPro" id="IPR003689">
    <property type="entry name" value="ZIP"/>
</dbReference>
<feature type="region of interest" description="Disordered" evidence="6">
    <location>
        <begin position="103"/>
        <end position="172"/>
    </location>
</feature>
<keyword evidence="4 7" id="KW-1133">Transmembrane helix</keyword>
<comment type="caution">
    <text evidence="8">The sequence shown here is derived from an EMBL/GenBank/DDBJ whole genome shotgun (WGS) entry which is preliminary data.</text>
</comment>
<feature type="transmembrane region" description="Helical" evidence="7">
    <location>
        <begin position="345"/>
        <end position="365"/>
    </location>
</feature>
<sequence>MYIDQSVWDAPICLTCFEGFVECMATTGFSTPTQKALIFGTLATSIVSLLSLSGALIIPLLTGKAKHRWMHFFVAMAVATLSSDAILHIIPEVVGVHNHDFAHQHHHHHDHDHTVSENLGNTTQNRNNTSHENSHDHHDHHDHDHGEREHHNHTIQKRHDHDHEHHDDSTNQGIPKWLALNEERKILLRLSAILILIYVLYLIEFVAYYRKREECSHQHPIPIHPSAEKITQCAGTLTNHAWEEEPSSHAISSEALVTNTRSSELDTDDLSDAVVIWGLKSRALVILFGDGVHNFVDGIAIGASFIHSPQLGIVTSVAVICHELPHELGDLAVLLDSGLSMRKALLLNLLSALTAFLGLYISIGVGESKEVQLWLLAITAGMFLYVAWIDMLAHLKHDGVHKDHWAIACLLQYSGFIVGFTAIFALGWFEDELYST</sequence>
<evidence type="ECO:0000256" key="7">
    <source>
        <dbReference type="SAM" id="Phobius"/>
    </source>
</evidence>
<reference evidence="8 9" key="1">
    <citation type="submission" date="2023-08" db="EMBL/GenBank/DDBJ databases">
        <title>A Necator americanus chromosomal reference genome.</title>
        <authorList>
            <person name="Ilik V."/>
            <person name="Petrzelkova K.J."/>
            <person name="Pardy F."/>
            <person name="Fuh T."/>
            <person name="Niatou-Singa F.S."/>
            <person name="Gouil Q."/>
            <person name="Baker L."/>
            <person name="Ritchie M.E."/>
            <person name="Jex A.R."/>
            <person name="Gazzola D."/>
            <person name="Li H."/>
            <person name="Toshio Fujiwara R."/>
            <person name="Zhan B."/>
            <person name="Aroian R.V."/>
            <person name="Pafco B."/>
            <person name="Schwarz E.M."/>
        </authorList>
    </citation>
    <scope>NUCLEOTIDE SEQUENCE [LARGE SCALE GENOMIC DNA]</scope>
    <source>
        <strain evidence="8 9">Aroian</strain>
        <tissue evidence="8">Whole animal</tissue>
    </source>
</reference>
<feature type="transmembrane region" description="Helical" evidence="7">
    <location>
        <begin position="36"/>
        <end position="62"/>
    </location>
</feature>
<gene>
    <name evidence="8" type="primary">Necator_chrIV.g13473</name>
    <name evidence="8" type="ORF">RB195_000182</name>
</gene>
<evidence type="ECO:0000256" key="6">
    <source>
        <dbReference type="SAM" id="MobiDB-lite"/>
    </source>
</evidence>
<protein>
    <recommendedName>
        <fullName evidence="10">Metal cation transporter, ZIP family</fullName>
    </recommendedName>
</protein>
<keyword evidence="3 7" id="KW-0812">Transmembrane</keyword>
<feature type="transmembrane region" description="Helical" evidence="7">
    <location>
        <begin position="371"/>
        <end position="393"/>
    </location>
</feature>
<comment type="subcellular location">
    <subcellularLocation>
        <location evidence="1">Membrane</location>
        <topology evidence="1">Multi-pass membrane protein</topology>
    </subcellularLocation>
</comment>
<feature type="transmembrane region" description="Helical" evidence="7">
    <location>
        <begin position="405"/>
        <end position="429"/>
    </location>
</feature>
<organism evidence="8 9">
    <name type="scientific">Necator americanus</name>
    <name type="common">Human hookworm</name>
    <dbReference type="NCBI Taxonomy" id="51031"/>
    <lineage>
        <taxon>Eukaryota</taxon>
        <taxon>Metazoa</taxon>
        <taxon>Ecdysozoa</taxon>
        <taxon>Nematoda</taxon>
        <taxon>Chromadorea</taxon>
        <taxon>Rhabditida</taxon>
        <taxon>Rhabditina</taxon>
        <taxon>Rhabditomorpha</taxon>
        <taxon>Strongyloidea</taxon>
        <taxon>Ancylostomatidae</taxon>
        <taxon>Bunostominae</taxon>
        <taxon>Necator</taxon>
    </lineage>
</organism>
<dbReference type="InterPro" id="IPR050799">
    <property type="entry name" value="ZIP_Transporter"/>
</dbReference>
<dbReference type="PANTHER" id="PTHR12191">
    <property type="entry name" value="SOLUTE CARRIER FAMILY 39"/>
    <property type="match status" value="1"/>
</dbReference>
<dbReference type="Pfam" id="PF02535">
    <property type="entry name" value="Zip"/>
    <property type="match status" value="1"/>
</dbReference>
<evidence type="ECO:0000256" key="5">
    <source>
        <dbReference type="ARBA" id="ARBA00023136"/>
    </source>
</evidence>
<feature type="compositionally biased region" description="Basic and acidic residues" evidence="6">
    <location>
        <begin position="132"/>
        <end position="169"/>
    </location>
</feature>
<evidence type="ECO:0000256" key="4">
    <source>
        <dbReference type="ARBA" id="ARBA00022989"/>
    </source>
</evidence>
<proteinExistence type="inferred from homology"/>
<comment type="similarity">
    <text evidence="2">Belongs to the ZIP transporter (TC 2.A.5) family.</text>
</comment>
<feature type="transmembrane region" description="Helical" evidence="7">
    <location>
        <begin position="69"/>
        <end position="90"/>
    </location>
</feature>
<dbReference type="PANTHER" id="PTHR12191:SF37">
    <property type="entry name" value="ZINC TRANSPORTER FOI"/>
    <property type="match status" value="1"/>
</dbReference>
<name>A0ABR1D8C9_NECAM</name>
<evidence type="ECO:0000256" key="1">
    <source>
        <dbReference type="ARBA" id="ARBA00004141"/>
    </source>
</evidence>